<sequence length="482" mass="55051">MEILINYCPVRWQAIHNNQAIAIACEQRQITYQHLDNLLINLQKQLTVNVNKKEDRLETNSSSIRLVCIASNGLELLLLQLLCIRLGWLFCPLNPRFTDAEIAQRLAILSSDYCWVADDSTHLHFKTVDIDFSLLEKETIKGNELSEITINPSHPCNIIFTSGSSGFPKAIIHHYENHFFSALGSQALIPLNRYDHNLLSLPLFHIGGYATVIRTIIAGACIHLTSSALNILVLQQQKITHLSLVSTQLIRLLSDPFFTAKKCPIKHILLGGSTFSDSLLTSLTARGFDYHLSYGCTEMASQVATSNNSSDLQVLPYREVKIRNNEIYLRGKTRLYGYFQDNNIVVVDPKEWIQMGDTGKITANYLQVLGRKDRQFISGGENIQPEEIERICLQHKSVEKVYIYPIEDQQYGQRIAIFIEFIENEITRFEQQAQILKAYLETQLTRFKQPNVYLAWPQITNQQSLKVPKEAFIAQLKQQKLI</sequence>
<protein>
    <submittedName>
        <fullName evidence="4">AMP-binding protein</fullName>
    </submittedName>
</protein>
<dbReference type="RefSeq" id="WP_341626412.1">
    <property type="nucleotide sequence ID" value="NZ_JBAKBA010000001.1"/>
</dbReference>
<dbReference type="InterPro" id="IPR042099">
    <property type="entry name" value="ANL_N_sf"/>
</dbReference>
<dbReference type="InterPro" id="IPR000873">
    <property type="entry name" value="AMP-dep_synth/lig_dom"/>
</dbReference>
<keyword evidence="2" id="KW-0436">Ligase</keyword>
<comment type="caution">
    <text evidence="4">The sequence shown here is derived from an EMBL/GenBank/DDBJ whole genome shotgun (WGS) entry which is preliminary data.</text>
</comment>
<dbReference type="EMBL" id="JBAKBA010000001">
    <property type="protein sequence ID" value="MEL0657642.1"/>
    <property type="molecule type" value="Genomic_DNA"/>
</dbReference>
<evidence type="ECO:0000256" key="1">
    <source>
        <dbReference type="ARBA" id="ARBA00006432"/>
    </source>
</evidence>
<dbReference type="SUPFAM" id="SSF56801">
    <property type="entry name" value="Acetyl-CoA synthetase-like"/>
    <property type="match status" value="1"/>
</dbReference>
<dbReference type="PANTHER" id="PTHR43201">
    <property type="entry name" value="ACYL-COA SYNTHETASE"/>
    <property type="match status" value="1"/>
</dbReference>
<dbReference type="Pfam" id="PF00501">
    <property type="entry name" value="AMP-binding"/>
    <property type="match status" value="1"/>
</dbReference>
<dbReference type="InterPro" id="IPR045851">
    <property type="entry name" value="AMP-bd_C_sf"/>
</dbReference>
<evidence type="ECO:0000313" key="5">
    <source>
        <dbReference type="Proteomes" id="UP001366060"/>
    </source>
</evidence>
<dbReference type="Proteomes" id="UP001366060">
    <property type="component" value="Unassembled WGS sequence"/>
</dbReference>
<organism evidence="4 5">
    <name type="scientific">Psychromonas arctica</name>
    <dbReference type="NCBI Taxonomy" id="168275"/>
    <lineage>
        <taxon>Bacteria</taxon>
        <taxon>Pseudomonadati</taxon>
        <taxon>Pseudomonadota</taxon>
        <taxon>Gammaproteobacteria</taxon>
        <taxon>Alteromonadales</taxon>
        <taxon>Psychromonadaceae</taxon>
        <taxon>Psychromonas</taxon>
    </lineage>
</organism>
<proteinExistence type="inferred from homology"/>
<name>A0ABU9H6Y7_9GAMM</name>
<dbReference type="Gene3D" id="3.40.50.12780">
    <property type="entry name" value="N-terminal domain of ligase-like"/>
    <property type="match status" value="1"/>
</dbReference>
<dbReference type="PANTHER" id="PTHR43201:SF5">
    <property type="entry name" value="MEDIUM-CHAIN ACYL-COA LIGASE ACSF2, MITOCHONDRIAL"/>
    <property type="match status" value="1"/>
</dbReference>
<comment type="similarity">
    <text evidence="1">Belongs to the ATP-dependent AMP-binding enzyme family.</text>
</comment>
<feature type="domain" description="AMP-dependent synthetase/ligase" evidence="3">
    <location>
        <begin position="11"/>
        <end position="328"/>
    </location>
</feature>
<dbReference type="Gene3D" id="3.30.300.30">
    <property type="match status" value="1"/>
</dbReference>
<evidence type="ECO:0000313" key="4">
    <source>
        <dbReference type="EMBL" id="MEL0657642.1"/>
    </source>
</evidence>
<accession>A0ABU9H6Y7</accession>
<dbReference type="PROSITE" id="PS00455">
    <property type="entry name" value="AMP_BINDING"/>
    <property type="match status" value="1"/>
</dbReference>
<evidence type="ECO:0000259" key="3">
    <source>
        <dbReference type="Pfam" id="PF00501"/>
    </source>
</evidence>
<dbReference type="InterPro" id="IPR020845">
    <property type="entry name" value="AMP-binding_CS"/>
</dbReference>
<reference evidence="4 5" key="1">
    <citation type="submission" date="2024-02" db="EMBL/GenBank/DDBJ databases">
        <title>Bacteria isolated from the canopy kelp, Nereocystis luetkeana.</title>
        <authorList>
            <person name="Pfister C.A."/>
            <person name="Younker I.T."/>
            <person name="Light S.H."/>
        </authorList>
    </citation>
    <scope>NUCLEOTIDE SEQUENCE [LARGE SCALE GENOMIC DNA]</scope>
    <source>
        <strain evidence="4 5">TI.2.07</strain>
    </source>
</reference>
<evidence type="ECO:0000256" key="2">
    <source>
        <dbReference type="ARBA" id="ARBA00022598"/>
    </source>
</evidence>
<gene>
    <name evidence="4" type="ORF">V6255_00695</name>
</gene>
<keyword evidence="5" id="KW-1185">Reference proteome</keyword>